<evidence type="ECO:0000259" key="5">
    <source>
        <dbReference type="Pfam" id="PF25390"/>
    </source>
</evidence>
<dbReference type="Proteomes" id="UP000315983">
    <property type="component" value="Unassembled WGS sequence"/>
</dbReference>
<dbReference type="Gene3D" id="2.60.40.10">
    <property type="entry name" value="Immunoglobulins"/>
    <property type="match status" value="1"/>
</dbReference>
<dbReference type="PROSITE" id="PS50012">
    <property type="entry name" value="RCC1_3"/>
    <property type="match status" value="7"/>
</dbReference>
<dbReference type="Pfam" id="PF00415">
    <property type="entry name" value="RCC1"/>
    <property type="match status" value="2"/>
</dbReference>
<reference evidence="7 8" key="1">
    <citation type="submission" date="2019-06" db="EMBL/GenBank/DDBJ databases">
        <title>Sequencing the genomes of 1000 actinobacteria strains.</title>
        <authorList>
            <person name="Klenk H.-P."/>
        </authorList>
    </citation>
    <scope>NUCLEOTIDE SEQUENCE [LARGE SCALE GENOMIC DNA]</scope>
    <source>
        <strain evidence="7 8">DSM 44819</strain>
    </source>
</reference>
<keyword evidence="1" id="KW-0677">Repeat</keyword>
<dbReference type="GO" id="GO:0005975">
    <property type="term" value="P:carbohydrate metabolic process"/>
    <property type="evidence" value="ECO:0007669"/>
    <property type="project" value="UniProtKB-ARBA"/>
</dbReference>
<dbReference type="PANTHER" id="PTHR45622">
    <property type="entry name" value="UBIQUITIN-PROTEIN LIGASE E3A-RELATED"/>
    <property type="match status" value="1"/>
</dbReference>
<accession>A0A542XUM8</accession>
<evidence type="ECO:0000256" key="2">
    <source>
        <dbReference type="SAM" id="MobiDB-lite"/>
    </source>
</evidence>
<keyword evidence="9" id="KW-1185">Reference proteome</keyword>
<feature type="region of interest" description="Disordered" evidence="2">
    <location>
        <begin position="506"/>
        <end position="530"/>
    </location>
</feature>
<feature type="domain" description="Bacterial Ig-like" evidence="4">
    <location>
        <begin position="436"/>
        <end position="520"/>
    </location>
</feature>
<dbReference type="EMBL" id="BOQM01000024">
    <property type="protein sequence ID" value="GIM86464.1"/>
    <property type="molecule type" value="Genomic_DNA"/>
</dbReference>
<dbReference type="Proteomes" id="UP000677457">
    <property type="component" value="Unassembled WGS sequence"/>
</dbReference>
<dbReference type="PANTHER" id="PTHR45622:SF70">
    <property type="entry name" value="SECRETION-REGULATING GUANINE NUCLEOTIDE EXCHANGE FACTOR"/>
    <property type="match status" value="1"/>
</dbReference>
<dbReference type="AlphaFoldDB" id="A0A542XUM8"/>
<evidence type="ECO:0000313" key="6">
    <source>
        <dbReference type="EMBL" id="GIM86464.1"/>
    </source>
</evidence>
<reference evidence="6 9" key="2">
    <citation type="submission" date="2021-03" db="EMBL/GenBank/DDBJ databases">
        <title>Whole genome shotgun sequence of Salinispora arenicola NBRC 105043.</title>
        <authorList>
            <person name="Komaki H."/>
            <person name="Tamura T."/>
        </authorList>
    </citation>
    <scope>NUCLEOTIDE SEQUENCE [LARGE SCALE GENOMIC DNA]</scope>
    <source>
        <strain evidence="6 9">NBRC 105043</strain>
    </source>
</reference>
<dbReference type="RefSeq" id="WP_142116679.1">
    <property type="nucleotide sequence ID" value="NZ_BOQM01000024.1"/>
</dbReference>
<sequence>MRGFCQRPGRRVGARRSTRAAVEWFCLAVVVTTVQAVSMSSAAGQHTSVAQQTLSPTTGTSDAVLAWGDNYYGQLGDGTTNNYRTVPIPVGLPAGAEVTAVAGGDAHSLALTSAGTVLTWGRNAVGQLGDGTTINRSTPVDVRLPPGTTVTAVAAGFNHSLALTSAGTVLAWGDNSTGQLGDGTTTNRRTPVPVGLPAGTVVTAVAGGGVHSLALTSAGTVFAWGDNSSGQLGDGSTTNRRTPVAVGLPVGTRVTAVAGGGSHSLAVTSVGTARAWGSNFIGQLGDGSNTNRRTPVDVRLPPGTTVTAVVGGLTHSLALTSAGTVLAWGNNNWGQLGDGTTRDRNTPGTVSLPAGVTITAIAAGDLFGLAITSAGTVLAWGSNIVGQLGDGTTTVRRTPVAVSLPTATTITAIATGSVHTLALVEPRSASATALRVSPRSPTADQDIALTATVTCTTDTPTGTITFRNNNTDLATVPLDSNNTATQTTRLPPGTHTLTAHYTSTNTCPSNQSESTTITINAPDNPNTPDDPDLPITGPNLPTILGTATLLILAGATFLYLTRRTARRDP</sequence>
<evidence type="ECO:0000259" key="4">
    <source>
        <dbReference type="Pfam" id="PF16640"/>
    </source>
</evidence>
<dbReference type="GeneID" id="93773923"/>
<keyword evidence="3" id="KW-0812">Transmembrane</keyword>
<keyword evidence="3" id="KW-1133">Transmembrane helix</keyword>
<evidence type="ECO:0000313" key="8">
    <source>
        <dbReference type="Proteomes" id="UP000315983"/>
    </source>
</evidence>
<dbReference type="InterPro" id="IPR000408">
    <property type="entry name" value="Reg_chr_condens"/>
</dbReference>
<dbReference type="Pfam" id="PF25390">
    <property type="entry name" value="WD40_RLD"/>
    <property type="match status" value="1"/>
</dbReference>
<proteinExistence type="predicted"/>
<evidence type="ECO:0000313" key="7">
    <source>
        <dbReference type="EMBL" id="TQL39545.1"/>
    </source>
</evidence>
<dbReference type="InterPro" id="IPR058923">
    <property type="entry name" value="RCC1-like_dom"/>
</dbReference>
<dbReference type="PRINTS" id="PR00633">
    <property type="entry name" value="RCCNDNSATION"/>
</dbReference>
<dbReference type="SUPFAM" id="SSF50985">
    <property type="entry name" value="RCC1/BLIP-II"/>
    <property type="match status" value="2"/>
</dbReference>
<comment type="caution">
    <text evidence="7">The sequence shown here is derived from an EMBL/GenBank/DDBJ whole genome shotgun (WGS) entry which is preliminary data.</text>
</comment>
<dbReference type="Gene3D" id="2.130.10.30">
    <property type="entry name" value="Regulator of chromosome condensation 1/beta-lactamase-inhibitor protein II"/>
    <property type="match status" value="2"/>
</dbReference>
<dbReference type="InterPro" id="IPR032109">
    <property type="entry name" value="Big_3_5"/>
</dbReference>
<organism evidence="7 8">
    <name type="scientific">Salinispora arenicola</name>
    <dbReference type="NCBI Taxonomy" id="168697"/>
    <lineage>
        <taxon>Bacteria</taxon>
        <taxon>Bacillati</taxon>
        <taxon>Actinomycetota</taxon>
        <taxon>Actinomycetes</taxon>
        <taxon>Micromonosporales</taxon>
        <taxon>Micromonosporaceae</taxon>
        <taxon>Salinispora</taxon>
    </lineage>
</organism>
<feature type="compositionally biased region" description="Low complexity" evidence="2">
    <location>
        <begin position="515"/>
        <end position="527"/>
    </location>
</feature>
<dbReference type="InterPro" id="IPR013783">
    <property type="entry name" value="Ig-like_fold"/>
</dbReference>
<name>A0A542XUM8_SALAC</name>
<evidence type="ECO:0000256" key="1">
    <source>
        <dbReference type="ARBA" id="ARBA00022737"/>
    </source>
</evidence>
<evidence type="ECO:0000256" key="3">
    <source>
        <dbReference type="SAM" id="Phobius"/>
    </source>
</evidence>
<dbReference type="EMBL" id="VFOL01000001">
    <property type="protein sequence ID" value="TQL39545.1"/>
    <property type="molecule type" value="Genomic_DNA"/>
</dbReference>
<dbReference type="InterPro" id="IPR051709">
    <property type="entry name" value="Ub-ligase/GTPase-reg"/>
</dbReference>
<protein>
    <submittedName>
        <fullName evidence="7">Alpha-tubulin suppressor-like RCC1 family protein</fullName>
    </submittedName>
</protein>
<dbReference type="Pfam" id="PF16640">
    <property type="entry name" value="Big_3_5"/>
    <property type="match status" value="1"/>
</dbReference>
<keyword evidence="3" id="KW-0472">Membrane</keyword>
<feature type="transmembrane region" description="Helical" evidence="3">
    <location>
        <begin position="540"/>
        <end position="560"/>
    </location>
</feature>
<evidence type="ECO:0000313" key="9">
    <source>
        <dbReference type="Proteomes" id="UP000677457"/>
    </source>
</evidence>
<dbReference type="InterPro" id="IPR009091">
    <property type="entry name" value="RCC1/BLIP-II"/>
</dbReference>
<gene>
    <name evidence="7" type="ORF">FB564_4806</name>
    <name evidence="6" type="ORF">Sar04_32000</name>
</gene>
<feature type="domain" description="RCC1-like" evidence="5">
    <location>
        <begin position="192"/>
        <end position="424"/>
    </location>
</feature>
<dbReference type="PROSITE" id="PS00626">
    <property type="entry name" value="RCC1_2"/>
    <property type="match status" value="2"/>
</dbReference>